<dbReference type="PANTHER" id="PTHR43640">
    <property type="entry name" value="OS07G0260300 PROTEIN"/>
    <property type="match status" value="1"/>
</dbReference>
<organism evidence="3 4">
    <name type="scientific">Algoriphagus faecimaris</name>
    <dbReference type="NCBI Taxonomy" id="686796"/>
    <lineage>
        <taxon>Bacteria</taxon>
        <taxon>Pseudomonadati</taxon>
        <taxon>Bacteroidota</taxon>
        <taxon>Cytophagia</taxon>
        <taxon>Cytophagales</taxon>
        <taxon>Cyclobacteriaceae</taxon>
        <taxon>Algoriphagus</taxon>
    </lineage>
</organism>
<name>A0A1G6RWK7_9BACT</name>
<evidence type="ECO:0000313" key="3">
    <source>
        <dbReference type="EMBL" id="SDD09052.1"/>
    </source>
</evidence>
<evidence type="ECO:0000313" key="4">
    <source>
        <dbReference type="Proteomes" id="UP000199060"/>
    </source>
</evidence>
<dbReference type="InterPro" id="IPR047262">
    <property type="entry name" value="PRX-like1"/>
</dbReference>
<dbReference type="PANTHER" id="PTHR43640:SF1">
    <property type="entry name" value="THIOREDOXIN-DEPENDENT PEROXIREDOXIN"/>
    <property type="match status" value="1"/>
</dbReference>
<dbReference type="OrthoDB" id="9809746at2"/>
<keyword evidence="4" id="KW-1185">Reference proteome</keyword>
<evidence type="ECO:0000259" key="2">
    <source>
        <dbReference type="Pfam" id="PF00578"/>
    </source>
</evidence>
<dbReference type="Proteomes" id="UP000199060">
    <property type="component" value="Unassembled WGS sequence"/>
</dbReference>
<sequence>MKYLIAVLLLASFQFSSWGQNIGSTERIDAISGKSISIESLLKQKALVLIFHSLDCPFAKMYEGRIKALRSTFQNQGIDFALINPTAESNYQLEQTLKNYIDESGINMNYLIDEELKLVKHWEITKVPEVIVLVKNEEGLEIFYRGAIDNNPQAEAAVSDKYLERALNQLLKGEKPSPSQVRPTGCNVKSF</sequence>
<reference evidence="4" key="1">
    <citation type="submission" date="2016-10" db="EMBL/GenBank/DDBJ databases">
        <authorList>
            <person name="Varghese N."/>
            <person name="Submissions S."/>
        </authorList>
    </citation>
    <scope>NUCLEOTIDE SEQUENCE [LARGE SCALE GENOMIC DNA]</scope>
    <source>
        <strain evidence="4">DSM 23095</strain>
    </source>
</reference>
<dbReference type="EMBL" id="FNAC01000014">
    <property type="protein sequence ID" value="SDD09052.1"/>
    <property type="molecule type" value="Genomic_DNA"/>
</dbReference>
<dbReference type="InterPro" id="IPR036249">
    <property type="entry name" value="Thioredoxin-like_sf"/>
</dbReference>
<dbReference type="AlphaFoldDB" id="A0A1G6RWK7"/>
<feature type="signal peptide" evidence="1">
    <location>
        <begin position="1"/>
        <end position="19"/>
    </location>
</feature>
<dbReference type="Gene3D" id="3.40.30.10">
    <property type="entry name" value="Glutaredoxin"/>
    <property type="match status" value="1"/>
</dbReference>
<protein>
    <submittedName>
        <fullName evidence="3">AhpC/TSA family protein</fullName>
    </submittedName>
</protein>
<dbReference type="SUPFAM" id="SSF52833">
    <property type="entry name" value="Thioredoxin-like"/>
    <property type="match status" value="1"/>
</dbReference>
<dbReference type="Pfam" id="PF00578">
    <property type="entry name" value="AhpC-TSA"/>
    <property type="match status" value="1"/>
</dbReference>
<evidence type="ECO:0000256" key="1">
    <source>
        <dbReference type="SAM" id="SignalP"/>
    </source>
</evidence>
<dbReference type="GO" id="GO:0016209">
    <property type="term" value="F:antioxidant activity"/>
    <property type="evidence" value="ECO:0007669"/>
    <property type="project" value="InterPro"/>
</dbReference>
<dbReference type="InterPro" id="IPR000866">
    <property type="entry name" value="AhpC/TSA"/>
</dbReference>
<proteinExistence type="predicted"/>
<dbReference type="STRING" id="686796.SAMN04488104_101474"/>
<feature type="chain" id="PRO_5011741024" evidence="1">
    <location>
        <begin position="20"/>
        <end position="191"/>
    </location>
</feature>
<gene>
    <name evidence="3" type="ORF">SAMN04488104_101474</name>
</gene>
<accession>A0A1G6RWK7</accession>
<dbReference type="RefSeq" id="WP_087938984.1">
    <property type="nucleotide sequence ID" value="NZ_FNAC01000014.1"/>
</dbReference>
<feature type="domain" description="Alkyl hydroperoxide reductase subunit C/ Thiol specific antioxidant" evidence="2">
    <location>
        <begin position="32"/>
        <end position="128"/>
    </location>
</feature>
<dbReference type="GO" id="GO:0016491">
    <property type="term" value="F:oxidoreductase activity"/>
    <property type="evidence" value="ECO:0007669"/>
    <property type="project" value="InterPro"/>
</dbReference>
<keyword evidence="1" id="KW-0732">Signal</keyword>